<dbReference type="SUPFAM" id="SSF52540">
    <property type="entry name" value="P-loop containing nucleoside triphosphate hydrolases"/>
    <property type="match status" value="1"/>
</dbReference>
<accession>A0A1G2CV28</accession>
<proteinExistence type="inferred from homology"/>
<dbReference type="EMBL" id="MHLI01000015">
    <property type="protein sequence ID" value="OGZ05206.1"/>
    <property type="molecule type" value="Genomic_DNA"/>
</dbReference>
<sequence>MSELALYRKYRPSKFEDVQGQHEVVSILLREIEDKSISHAYLFSGGRGTGKTSVARIFAAEIGCKPSDLYEMDGASNRSIDDIRELRESVRSMPFESPYKVYIIDEVHMLTKEAFNALLKTLEEPPAHAVFILATTDRDKLPDTIISRCQSFVFRDPTLDELKKYVLDTAKKEQVTIDSPSADIIAMFGDGSFRDTLSVLEKVLVAAKDRRLDVDTVSRIVGAPTHDLVNRVLGSIESGNISDGLSAIQSAKDEHVDMKVYLRLILEKMRATLMLRYDKNAEGHYKDEFTPDDLVFLLRLANSPEKKINSHVLYAFLDATREIGFSTVPTLPIELALIKVAGEGK</sequence>
<keyword evidence="3" id="KW-0067">ATP-binding</keyword>
<dbReference type="PANTHER" id="PTHR11669">
    <property type="entry name" value="REPLICATION FACTOR C / DNA POLYMERASE III GAMMA-TAU SUBUNIT"/>
    <property type="match status" value="1"/>
</dbReference>
<keyword evidence="3" id="KW-0235">DNA replication</keyword>
<evidence type="ECO:0000256" key="1">
    <source>
        <dbReference type="ARBA" id="ARBA00022932"/>
    </source>
</evidence>
<dbReference type="GO" id="GO:0003887">
    <property type="term" value="F:DNA-directed DNA polymerase activity"/>
    <property type="evidence" value="ECO:0007669"/>
    <property type="project" value="UniProtKB-KW"/>
</dbReference>
<dbReference type="CDD" id="cd00009">
    <property type="entry name" value="AAA"/>
    <property type="match status" value="1"/>
</dbReference>
<evidence type="ECO:0000259" key="4">
    <source>
        <dbReference type="SMART" id="SM00382"/>
    </source>
</evidence>
<protein>
    <recommendedName>
        <fullName evidence="3">DNA polymerase III subunit gamma/tau</fullName>
        <ecNumber evidence="3">2.7.7.7</ecNumber>
    </recommendedName>
</protein>
<dbReference type="Proteomes" id="UP000177122">
    <property type="component" value="Unassembled WGS sequence"/>
</dbReference>
<dbReference type="InterPro" id="IPR012763">
    <property type="entry name" value="DNA_pol_III_sug/sutau_N"/>
</dbReference>
<dbReference type="Gene3D" id="1.10.8.60">
    <property type="match status" value="1"/>
</dbReference>
<evidence type="ECO:0000313" key="6">
    <source>
        <dbReference type="Proteomes" id="UP000177122"/>
    </source>
</evidence>
<dbReference type="Gene3D" id="3.40.50.300">
    <property type="entry name" value="P-loop containing nucleotide triphosphate hydrolases"/>
    <property type="match status" value="1"/>
</dbReference>
<dbReference type="GO" id="GO:0005524">
    <property type="term" value="F:ATP binding"/>
    <property type="evidence" value="ECO:0007669"/>
    <property type="project" value="UniProtKB-KW"/>
</dbReference>
<keyword evidence="3" id="KW-0548">Nucleotidyltransferase</keyword>
<dbReference type="InterPro" id="IPR050238">
    <property type="entry name" value="DNA_Rep/Repair_Clamp_Loader"/>
</dbReference>
<dbReference type="SMART" id="SM00382">
    <property type="entry name" value="AAA"/>
    <property type="match status" value="1"/>
</dbReference>
<dbReference type="GO" id="GO:0006261">
    <property type="term" value="P:DNA-templated DNA replication"/>
    <property type="evidence" value="ECO:0007669"/>
    <property type="project" value="TreeGrafter"/>
</dbReference>
<dbReference type="InterPro" id="IPR027417">
    <property type="entry name" value="P-loop_NTPase"/>
</dbReference>
<comment type="subunit">
    <text evidence="3">DNA polymerase III contains a core (composed of alpha, epsilon and theta chains) that associates with a tau subunit. This core dimerizes to form the POLIII' complex. PolIII' associates with the gamma complex (composed of gamma, delta, delta', psi and chi chains) and with the beta chain to form the complete DNA polymerase III complex.</text>
</comment>
<comment type="similarity">
    <text evidence="3">Belongs to the DnaX/STICHEL family.</text>
</comment>
<name>A0A1G2CV28_9BACT</name>
<comment type="catalytic activity">
    <reaction evidence="2 3">
        <text>DNA(n) + a 2'-deoxyribonucleoside 5'-triphosphate = DNA(n+1) + diphosphate</text>
        <dbReference type="Rhea" id="RHEA:22508"/>
        <dbReference type="Rhea" id="RHEA-COMP:17339"/>
        <dbReference type="Rhea" id="RHEA-COMP:17340"/>
        <dbReference type="ChEBI" id="CHEBI:33019"/>
        <dbReference type="ChEBI" id="CHEBI:61560"/>
        <dbReference type="ChEBI" id="CHEBI:173112"/>
        <dbReference type="EC" id="2.7.7.7"/>
    </reaction>
</comment>
<comment type="caution">
    <text evidence="5">The sequence shown here is derived from an EMBL/GenBank/DDBJ whole genome shotgun (WGS) entry which is preliminary data.</text>
</comment>
<organism evidence="5 6">
    <name type="scientific">Candidatus Lloydbacteria bacterium RIFCSPHIGHO2_01_FULL_49_22</name>
    <dbReference type="NCBI Taxonomy" id="1798658"/>
    <lineage>
        <taxon>Bacteria</taxon>
        <taxon>Candidatus Lloydiibacteriota</taxon>
    </lineage>
</organism>
<evidence type="ECO:0000256" key="2">
    <source>
        <dbReference type="ARBA" id="ARBA00049244"/>
    </source>
</evidence>
<comment type="function">
    <text evidence="3">DNA polymerase III is a complex, multichain enzyme responsible for most of the replicative synthesis in bacteria. This DNA polymerase also exhibits 3' to 5' exonuclease activity.</text>
</comment>
<dbReference type="EC" id="2.7.7.7" evidence="3"/>
<dbReference type="InterPro" id="IPR003593">
    <property type="entry name" value="AAA+_ATPase"/>
</dbReference>
<reference evidence="5 6" key="1">
    <citation type="journal article" date="2016" name="Nat. Commun.">
        <title>Thousands of microbial genomes shed light on interconnected biogeochemical processes in an aquifer system.</title>
        <authorList>
            <person name="Anantharaman K."/>
            <person name="Brown C.T."/>
            <person name="Hug L.A."/>
            <person name="Sharon I."/>
            <person name="Castelle C.J."/>
            <person name="Probst A.J."/>
            <person name="Thomas B.C."/>
            <person name="Singh A."/>
            <person name="Wilkins M.J."/>
            <person name="Karaoz U."/>
            <person name="Brodie E.L."/>
            <person name="Williams K.H."/>
            <person name="Hubbard S.S."/>
            <person name="Banfield J.F."/>
        </authorList>
    </citation>
    <scope>NUCLEOTIDE SEQUENCE [LARGE SCALE GENOMIC DNA]</scope>
</reference>
<dbReference type="Pfam" id="PF13177">
    <property type="entry name" value="DNA_pol3_delta2"/>
    <property type="match status" value="2"/>
</dbReference>
<dbReference type="AlphaFoldDB" id="A0A1G2CV28"/>
<evidence type="ECO:0000256" key="3">
    <source>
        <dbReference type="RuleBase" id="RU364063"/>
    </source>
</evidence>
<dbReference type="PANTHER" id="PTHR11669:SF0">
    <property type="entry name" value="PROTEIN STICHEL-LIKE 2"/>
    <property type="match status" value="1"/>
</dbReference>
<keyword evidence="3" id="KW-0547">Nucleotide-binding</keyword>
<keyword evidence="1 3" id="KW-0239">DNA-directed DNA polymerase</keyword>
<keyword evidence="3" id="KW-0808">Transferase</keyword>
<dbReference type="NCBIfam" id="TIGR02397">
    <property type="entry name" value="dnaX_nterm"/>
    <property type="match status" value="1"/>
</dbReference>
<dbReference type="GO" id="GO:0009360">
    <property type="term" value="C:DNA polymerase III complex"/>
    <property type="evidence" value="ECO:0007669"/>
    <property type="project" value="InterPro"/>
</dbReference>
<evidence type="ECO:0000313" key="5">
    <source>
        <dbReference type="EMBL" id="OGZ05206.1"/>
    </source>
</evidence>
<gene>
    <name evidence="3" type="primary">dnaX</name>
    <name evidence="5" type="ORF">A2845_02705</name>
</gene>
<feature type="domain" description="AAA+ ATPase" evidence="4">
    <location>
        <begin position="37"/>
        <end position="158"/>
    </location>
</feature>